<organism evidence="2 3">
    <name type="scientific">Altererythrobacter litoralis</name>
    <dbReference type="NCBI Taxonomy" id="3113904"/>
    <lineage>
        <taxon>Bacteria</taxon>
        <taxon>Pseudomonadati</taxon>
        <taxon>Pseudomonadota</taxon>
        <taxon>Alphaproteobacteria</taxon>
        <taxon>Sphingomonadales</taxon>
        <taxon>Erythrobacteraceae</taxon>
        <taxon>Altererythrobacter</taxon>
    </lineage>
</organism>
<evidence type="ECO:0000313" key="3">
    <source>
        <dbReference type="Proteomes" id="UP001343492"/>
    </source>
</evidence>
<protein>
    <recommendedName>
        <fullName evidence="4">PDZ domain-containing protein</fullName>
    </recommendedName>
</protein>
<dbReference type="SUPFAM" id="SSF50156">
    <property type="entry name" value="PDZ domain-like"/>
    <property type="match status" value="1"/>
</dbReference>
<proteinExistence type="predicted"/>
<evidence type="ECO:0000256" key="1">
    <source>
        <dbReference type="SAM" id="SignalP"/>
    </source>
</evidence>
<dbReference type="InterPro" id="IPR036034">
    <property type="entry name" value="PDZ_sf"/>
</dbReference>
<evidence type="ECO:0000313" key="2">
    <source>
        <dbReference type="EMBL" id="MEE1877811.1"/>
    </source>
</evidence>
<feature type="signal peptide" evidence="1">
    <location>
        <begin position="1"/>
        <end position="26"/>
    </location>
</feature>
<name>A0ABU7GFX8_9SPHN</name>
<dbReference type="EMBL" id="JAZDQV010000007">
    <property type="protein sequence ID" value="MEE1877811.1"/>
    <property type="molecule type" value="Genomic_DNA"/>
</dbReference>
<keyword evidence="1" id="KW-0732">Signal</keyword>
<dbReference type="Gene3D" id="2.30.42.10">
    <property type="match status" value="1"/>
</dbReference>
<keyword evidence="3" id="KW-1185">Reference proteome</keyword>
<sequence>MAGRPSLALIASAMVLALAAPSGAAAQQVGSAQALQIFSERQALEQRLQDIGWKLAVANAPFCDKAIPAVGLQLHDMASYGDPETMRRLFGLTRDFAVLTVASGSPAAAAGLAPGSEIAAIDGEDPNSWEISGSRGWRRTVRAHDLIDARLAERGTVVVTPSGGAPIALAPVMACATRFELGGSGKRAVAEGSRVIIDRDFPGFDYAEDELAAAIAHELAHNLLRHRAWLDSEGRKQKNIRLTEREADRLMPWLLANAGYDPGAAIRFMQLWGPRHSGGILRKRSHDGWDERAEAIEAETALVQQLQRDEGIADWRAHFRREIERRLGVNPR</sequence>
<reference evidence="2 3" key="1">
    <citation type="submission" date="2024-01" db="EMBL/GenBank/DDBJ databases">
        <title>The genome sequence of Erythrobacteraceae sp. strain 1XM1-14.</title>
        <authorList>
            <person name="Liu Y."/>
        </authorList>
    </citation>
    <scope>NUCLEOTIDE SEQUENCE [LARGE SCALE GENOMIC DNA]</scope>
    <source>
        <strain evidence="2 3">1XM1-14</strain>
    </source>
</reference>
<dbReference type="Proteomes" id="UP001343492">
    <property type="component" value="Unassembled WGS sequence"/>
</dbReference>
<feature type="chain" id="PRO_5045609053" description="PDZ domain-containing protein" evidence="1">
    <location>
        <begin position="27"/>
        <end position="332"/>
    </location>
</feature>
<gene>
    <name evidence="2" type="ORF">VRS74_08950</name>
</gene>
<accession>A0ABU7GFX8</accession>
<dbReference type="RefSeq" id="WP_354144914.1">
    <property type="nucleotide sequence ID" value="NZ_JAZDQV010000007.1"/>
</dbReference>
<evidence type="ECO:0008006" key="4">
    <source>
        <dbReference type="Google" id="ProtNLM"/>
    </source>
</evidence>
<comment type="caution">
    <text evidence="2">The sequence shown here is derived from an EMBL/GenBank/DDBJ whole genome shotgun (WGS) entry which is preliminary data.</text>
</comment>